<feature type="transmembrane region" description="Helical" evidence="1">
    <location>
        <begin position="94"/>
        <end position="112"/>
    </location>
</feature>
<comment type="caution">
    <text evidence="2">The sequence shown here is derived from an EMBL/GenBank/DDBJ whole genome shotgun (WGS) entry which is preliminary data.</text>
</comment>
<proteinExistence type="predicted"/>
<name>A0A644WN58_9ZZZZ</name>
<gene>
    <name evidence="2" type="ORF">SDC9_51644</name>
</gene>
<dbReference type="EMBL" id="VSSQ01001124">
    <property type="protein sequence ID" value="MPM05356.1"/>
    <property type="molecule type" value="Genomic_DNA"/>
</dbReference>
<protein>
    <submittedName>
        <fullName evidence="2">Uncharacterized protein</fullName>
    </submittedName>
</protein>
<keyword evidence="1" id="KW-0812">Transmembrane</keyword>
<sequence length="164" mass="18730">MTSILINNRRLSDTIGKIFCSLALPDKGDRDNPISESAIQTQIQSCGLNYGDMKTIALIVIGYLILILIFIFRMYFYKKTSKSYVSVNKSVSRFYVWIFISIATFFLVFLLIGQSKKISIENDLDLLKSENNLTKIEMHCAKDINGIFTCKKITITDSVKINKY</sequence>
<feature type="transmembrane region" description="Helical" evidence="1">
    <location>
        <begin position="55"/>
        <end position="74"/>
    </location>
</feature>
<accession>A0A644WN58</accession>
<dbReference type="AlphaFoldDB" id="A0A644WN58"/>
<reference evidence="2" key="1">
    <citation type="submission" date="2019-08" db="EMBL/GenBank/DDBJ databases">
        <authorList>
            <person name="Kucharzyk K."/>
            <person name="Murdoch R.W."/>
            <person name="Higgins S."/>
            <person name="Loffler F."/>
        </authorList>
    </citation>
    <scope>NUCLEOTIDE SEQUENCE</scope>
</reference>
<evidence type="ECO:0000256" key="1">
    <source>
        <dbReference type="SAM" id="Phobius"/>
    </source>
</evidence>
<keyword evidence="1" id="KW-1133">Transmembrane helix</keyword>
<keyword evidence="1" id="KW-0472">Membrane</keyword>
<organism evidence="2">
    <name type="scientific">bioreactor metagenome</name>
    <dbReference type="NCBI Taxonomy" id="1076179"/>
    <lineage>
        <taxon>unclassified sequences</taxon>
        <taxon>metagenomes</taxon>
        <taxon>ecological metagenomes</taxon>
    </lineage>
</organism>
<evidence type="ECO:0000313" key="2">
    <source>
        <dbReference type="EMBL" id="MPM05356.1"/>
    </source>
</evidence>